<evidence type="ECO:0000313" key="9">
    <source>
        <dbReference type="Proteomes" id="UP000027361"/>
    </source>
</evidence>
<feature type="region of interest" description="Disordered" evidence="5">
    <location>
        <begin position="76"/>
        <end position="105"/>
    </location>
</feature>
<dbReference type="InParanoid" id="A0A066VHE1"/>
<feature type="compositionally biased region" description="Basic and acidic residues" evidence="5">
    <location>
        <begin position="399"/>
        <end position="409"/>
    </location>
</feature>
<feature type="region of interest" description="Disordered" evidence="5">
    <location>
        <begin position="351"/>
        <end position="411"/>
    </location>
</feature>
<evidence type="ECO:0000256" key="2">
    <source>
        <dbReference type="ARBA" id="ARBA00022801"/>
    </source>
</evidence>
<dbReference type="EC" id="3.6.4.13" evidence="4"/>
<dbReference type="GeneID" id="25265318"/>
<dbReference type="PANTHER" id="PTHR24031">
    <property type="entry name" value="RNA HELICASE"/>
    <property type="match status" value="1"/>
</dbReference>
<proteinExistence type="inferred from homology"/>
<comment type="function">
    <text evidence="4">RNA helicase.</text>
</comment>
<dbReference type="GO" id="GO:0003724">
    <property type="term" value="F:RNA helicase activity"/>
    <property type="evidence" value="ECO:0007669"/>
    <property type="project" value="UniProtKB-EC"/>
</dbReference>
<comment type="domain">
    <text evidence="4">The Q motif is unique to and characteristic of the DEAD box family of RNA helicases and controls ATP binding and hydrolysis.</text>
</comment>
<dbReference type="STRING" id="1037660.A0A066VHE1"/>
<dbReference type="SMART" id="SM00487">
    <property type="entry name" value="DEXDc"/>
    <property type="match status" value="1"/>
</dbReference>
<dbReference type="PROSITE" id="PS51192">
    <property type="entry name" value="HELICASE_ATP_BIND_1"/>
    <property type="match status" value="1"/>
</dbReference>
<keyword evidence="3 4" id="KW-0067">ATP-binding</keyword>
<dbReference type="EMBL" id="JMSN01000126">
    <property type="protein sequence ID" value="KDN37995.1"/>
    <property type="molecule type" value="Genomic_DNA"/>
</dbReference>
<sequence length="794" mass="86977">MTLSLLAAQVLAAARASRPRSSALRVATTPCTNLQCPASRVRNISHSAEPADLRPSAIGSRTFSTPSPFSELAAKVDSDIPSQSSTERVAKSKVTKGKSTSSPASFEDLGINRRLAVLLTSSYPEVQVPTLAQATIIPALLAKPRSDLIARALTGTGKSFGLLLALLAQPRLRFSNENLEVPVKDPNQDPVKSGQPSEVARREGVQHLAISSIILVPTNELAYQYLNWGRKLIPSSALPSLDPILQIVVNEPGAPSCADQLLKMRTTPPHILIATPSRLLELWEHADLTTGNARKTLGIKTARTLVLDEADALLKLPGRFPSKKLAWKHEKHKPFVLQLLNRIMRSRYTCSSGQGHPSAGMEFTLPEDSPKEASLAPSRHQNAGAMTKPREKVRRTVHLSREQAEEKRMYTRPLSRPNLADMFKDSSPPPDMLPLQLVCVSATANSILRHFLGARTGWLRIGYTEKGSVRGRWLDLMGLSGELKRGMRDGAVLNGPAPAGSDLMSISRPNAQPKDADALLPKELRHFCIVVDQPEPESGLRPHSLKRKEVDGQIPKMRNLYRLPPQVRASNEPQVPEGKRPKPAVVEAWGSNDDKEEADDAIVRATAYAFAVEGAQRALAVIPPFWSIFRTRDRLAELGVPVRIVDREALAELSETTGSVLYLLQSLNTRGLDLPDLSHVFILGWQSAKTTVEYTHLAGRAARMKPLPTRPDSSADHQDVADAFTRPDGTVITILAGLHYKDQHVAFEGGEYLKTVSRGELSMKTILKHLGVSRVPLGLDFFQMQPDEPDSDEN</sequence>
<keyword evidence="9" id="KW-1185">Reference proteome</keyword>
<dbReference type="InterPro" id="IPR011545">
    <property type="entry name" value="DEAD/DEAH_box_helicase_dom"/>
</dbReference>
<dbReference type="InterPro" id="IPR014001">
    <property type="entry name" value="Helicase_ATP-bd"/>
</dbReference>
<evidence type="ECO:0000256" key="4">
    <source>
        <dbReference type="RuleBase" id="RU365068"/>
    </source>
</evidence>
<evidence type="ECO:0000256" key="5">
    <source>
        <dbReference type="SAM" id="MobiDB-lite"/>
    </source>
</evidence>
<accession>A0A066VHE1</accession>
<dbReference type="HOGENOM" id="CLU_019374_0_0_1"/>
<comment type="catalytic activity">
    <reaction evidence="4">
        <text>ATP + H2O = ADP + phosphate + H(+)</text>
        <dbReference type="Rhea" id="RHEA:13065"/>
        <dbReference type="ChEBI" id="CHEBI:15377"/>
        <dbReference type="ChEBI" id="CHEBI:15378"/>
        <dbReference type="ChEBI" id="CHEBI:30616"/>
        <dbReference type="ChEBI" id="CHEBI:43474"/>
        <dbReference type="ChEBI" id="CHEBI:456216"/>
        <dbReference type="EC" id="3.6.4.13"/>
    </reaction>
</comment>
<dbReference type="Gene3D" id="3.40.50.300">
    <property type="entry name" value="P-loop containing nucleotide triphosphate hydrolases"/>
    <property type="match status" value="1"/>
</dbReference>
<reference evidence="8 9" key="1">
    <citation type="submission" date="2014-05" db="EMBL/GenBank/DDBJ databases">
        <title>Draft genome sequence of a rare smut relative, Tilletiaria anomala UBC 951.</title>
        <authorList>
            <consortium name="DOE Joint Genome Institute"/>
            <person name="Toome M."/>
            <person name="Kuo A."/>
            <person name="Henrissat B."/>
            <person name="Lipzen A."/>
            <person name="Tritt A."/>
            <person name="Yoshinaga Y."/>
            <person name="Zane M."/>
            <person name="Barry K."/>
            <person name="Grigoriev I.V."/>
            <person name="Spatafora J.W."/>
            <person name="Aimea M.C."/>
        </authorList>
    </citation>
    <scope>NUCLEOTIDE SEQUENCE [LARGE SCALE GENOMIC DNA]</scope>
    <source>
        <strain evidence="8 9">UBC 951</strain>
    </source>
</reference>
<keyword evidence="6" id="KW-0732">Signal</keyword>
<name>A0A066VHE1_TILAU</name>
<evidence type="ECO:0000256" key="6">
    <source>
        <dbReference type="SAM" id="SignalP"/>
    </source>
</evidence>
<dbReference type="OrthoDB" id="10256233at2759"/>
<evidence type="ECO:0000259" key="7">
    <source>
        <dbReference type="PROSITE" id="PS51192"/>
    </source>
</evidence>
<dbReference type="OMA" id="LELWEHA"/>
<feature type="chain" id="PRO_5001628207" description="ATP-dependent RNA helicase" evidence="6">
    <location>
        <begin position="17"/>
        <end position="794"/>
    </location>
</feature>
<dbReference type="Proteomes" id="UP000027361">
    <property type="component" value="Unassembled WGS sequence"/>
</dbReference>
<gene>
    <name evidence="8" type="ORF">K437DRAFT_259582</name>
</gene>
<keyword evidence="4" id="KW-0694">RNA-binding</keyword>
<dbReference type="RefSeq" id="XP_013240571.1">
    <property type="nucleotide sequence ID" value="XM_013385117.1"/>
</dbReference>
<comment type="similarity">
    <text evidence="4">Belongs to the DEAD box helicase family.</text>
</comment>
<evidence type="ECO:0000313" key="8">
    <source>
        <dbReference type="EMBL" id="KDN37995.1"/>
    </source>
</evidence>
<evidence type="ECO:0000256" key="3">
    <source>
        <dbReference type="ARBA" id="ARBA00022840"/>
    </source>
</evidence>
<keyword evidence="2 4" id="KW-0378">Hydrolase</keyword>
<dbReference type="GO" id="GO:0005524">
    <property type="term" value="F:ATP binding"/>
    <property type="evidence" value="ECO:0007669"/>
    <property type="project" value="UniProtKB-UniRule"/>
</dbReference>
<protein>
    <recommendedName>
        <fullName evidence="4">ATP-dependent RNA helicase</fullName>
        <ecNumber evidence="4">3.6.4.13</ecNumber>
    </recommendedName>
</protein>
<feature type="domain" description="Helicase ATP-binding" evidence="7">
    <location>
        <begin position="139"/>
        <end position="337"/>
    </location>
</feature>
<keyword evidence="4" id="KW-0347">Helicase</keyword>
<keyword evidence="1 4" id="KW-0547">Nucleotide-binding</keyword>
<dbReference type="SUPFAM" id="SSF52540">
    <property type="entry name" value="P-loop containing nucleoside triphosphate hydrolases"/>
    <property type="match status" value="2"/>
</dbReference>
<dbReference type="InterPro" id="IPR027417">
    <property type="entry name" value="P-loop_NTPase"/>
</dbReference>
<dbReference type="GO" id="GO:0016787">
    <property type="term" value="F:hydrolase activity"/>
    <property type="evidence" value="ECO:0007669"/>
    <property type="project" value="UniProtKB-KW"/>
</dbReference>
<dbReference type="Pfam" id="PF00270">
    <property type="entry name" value="DEAD"/>
    <property type="match status" value="1"/>
</dbReference>
<feature type="region of interest" description="Disordered" evidence="5">
    <location>
        <begin position="178"/>
        <end position="198"/>
    </location>
</feature>
<feature type="signal peptide" evidence="6">
    <location>
        <begin position="1"/>
        <end position="16"/>
    </location>
</feature>
<comment type="caution">
    <text evidence="8">The sequence shown here is derived from an EMBL/GenBank/DDBJ whole genome shotgun (WGS) entry which is preliminary data.</text>
</comment>
<organism evidence="8 9">
    <name type="scientific">Tilletiaria anomala (strain ATCC 24038 / CBS 436.72 / UBC 951)</name>
    <dbReference type="NCBI Taxonomy" id="1037660"/>
    <lineage>
        <taxon>Eukaryota</taxon>
        <taxon>Fungi</taxon>
        <taxon>Dikarya</taxon>
        <taxon>Basidiomycota</taxon>
        <taxon>Ustilaginomycotina</taxon>
        <taxon>Exobasidiomycetes</taxon>
        <taxon>Georgefischeriales</taxon>
        <taxon>Tilletiariaceae</taxon>
        <taxon>Tilletiaria</taxon>
    </lineage>
</organism>
<dbReference type="GO" id="GO:0003723">
    <property type="term" value="F:RNA binding"/>
    <property type="evidence" value="ECO:0007669"/>
    <property type="project" value="UniProtKB-UniRule"/>
</dbReference>
<evidence type="ECO:0000256" key="1">
    <source>
        <dbReference type="ARBA" id="ARBA00022741"/>
    </source>
</evidence>
<dbReference type="AlphaFoldDB" id="A0A066VHE1"/>